<reference evidence="3" key="1">
    <citation type="submission" date="2017-06" db="EMBL/GenBank/DDBJ databases">
        <authorList>
            <person name="Varghese N."/>
            <person name="Submissions S."/>
        </authorList>
    </citation>
    <scope>NUCLEOTIDE SEQUENCE [LARGE SCALE GENOMIC DNA]</scope>
    <source>
        <strain evidence="3">JCM 23211</strain>
    </source>
</reference>
<keyword evidence="3" id="KW-1185">Reference proteome</keyword>
<dbReference type="SUPFAM" id="SSF55729">
    <property type="entry name" value="Acyl-CoA N-acyltransferases (Nat)"/>
    <property type="match status" value="1"/>
</dbReference>
<feature type="domain" description="N-acetyltransferase" evidence="1">
    <location>
        <begin position="2"/>
        <end position="165"/>
    </location>
</feature>
<dbReference type="EMBL" id="FZOW01000010">
    <property type="protein sequence ID" value="SNT16235.1"/>
    <property type="molecule type" value="Genomic_DNA"/>
</dbReference>
<dbReference type="Proteomes" id="UP000198327">
    <property type="component" value="Unassembled WGS sequence"/>
</dbReference>
<dbReference type="PROSITE" id="PS51186">
    <property type="entry name" value="GNAT"/>
    <property type="match status" value="1"/>
</dbReference>
<dbReference type="AlphaFoldDB" id="A0A239KDW6"/>
<dbReference type="RefSeq" id="WP_245865820.1">
    <property type="nucleotide sequence ID" value="NZ_FZOW01000010.1"/>
</dbReference>
<gene>
    <name evidence="2" type="ORF">SAMN05421642_110102</name>
</gene>
<name>A0A239KDW6_9NOCA</name>
<dbReference type="Pfam" id="PF13508">
    <property type="entry name" value="Acetyltransf_7"/>
    <property type="match status" value="1"/>
</dbReference>
<evidence type="ECO:0000259" key="1">
    <source>
        <dbReference type="PROSITE" id="PS51186"/>
    </source>
</evidence>
<dbReference type="InterPro" id="IPR000182">
    <property type="entry name" value="GNAT_dom"/>
</dbReference>
<dbReference type="GO" id="GO:0016747">
    <property type="term" value="F:acyltransferase activity, transferring groups other than amino-acyl groups"/>
    <property type="evidence" value="ECO:0007669"/>
    <property type="project" value="InterPro"/>
</dbReference>
<dbReference type="InterPro" id="IPR016181">
    <property type="entry name" value="Acyl_CoA_acyltransferase"/>
</dbReference>
<proteinExistence type="predicted"/>
<dbReference type="CDD" id="cd04301">
    <property type="entry name" value="NAT_SF"/>
    <property type="match status" value="1"/>
</dbReference>
<organism evidence="2 3">
    <name type="scientific">Rhodococcoides kyotonense</name>
    <dbReference type="NCBI Taxonomy" id="398843"/>
    <lineage>
        <taxon>Bacteria</taxon>
        <taxon>Bacillati</taxon>
        <taxon>Actinomycetota</taxon>
        <taxon>Actinomycetes</taxon>
        <taxon>Mycobacteriales</taxon>
        <taxon>Nocardiaceae</taxon>
        <taxon>Rhodococcoides</taxon>
    </lineage>
</organism>
<evidence type="ECO:0000313" key="3">
    <source>
        <dbReference type="Proteomes" id="UP000198327"/>
    </source>
</evidence>
<dbReference type="Gene3D" id="3.40.630.30">
    <property type="match status" value="1"/>
</dbReference>
<protein>
    <recommendedName>
        <fullName evidence="1">N-acetyltransferase domain-containing protein</fullName>
    </recommendedName>
</protein>
<sequence length="167" mass="17918">MIIVRREVPSERPVILDVIRAAFRKGSEEPIEVGLTEKLFDDGYIPELSLVAITDGQIVGYVIGTVGHIGDTEAIGIGPLAVLPKFQGQGVGQALMHALIGAAEAVHGRVLALLGEPEYYSRFGFRAGSEVGVESPDAAWGHYFQALQLTDGPVNGAFRYAKPFDEL</sequence>
<evidence type="ECO:0000313" key="2">
    <source>
        <dbReference type="EMBL" id="SNT16235.1"/>
    </source>
</evidence>
<accession>A0A239KDW6</accession>